<comment type="caution">
    <text evidence="1">The sequence shown here is derived from an EMBL/GenBank/DDBJ whole genome shotgun (WGS) entry which is preliminary data.</text>
</comment>
<protein>
    <submittedName>
        <fullName evidence="1">Uncharacterized protein</fullName>
    </submittedName>
</protein>
<proteinExistence type="predicted"/>
<reference evidence="1" key="2">
    <citation type="submission" date="2007-10" db="EMBL/GenBank/DDBJ databases">
        <authorList>
            <person name="Myers G.S."/>
        </authorList>
    </citation>
    <scope>NUCLEOTIDE SEQUENCE [LARGE SCALE GENOMIC DNA]</scope>
</reference>
<reference evidence="1" key="1">
    <citation type="submission" date="2006-04" db="EMBL/GenBank/DDBJ databases">
        <authorList>
            <person name="Seshadri R."/>
            <person name="Federici B.A."/>
        </authorList>
    </citation>
    <scope>NUCLEOTIDE SEQUENCE [LARGE SCALE GENOMIC DNA]</scope>
</reference>
<dbReference type="Proteomes" id="UP000054075">
    <property type="component" value="Unassembled WGS sequence"/>
</dbReference>
<gene>
    <name evidence="1" type="ORF">RICGR_0237</name>
</gene>
<dbReference type="AlphaFoldDB" id="A8PL54"/>
<accession>A8PL54</accession>
<name>A8PL54_9COXI</name>
<evidence type="ECO:0000313" key="1">
    <source>
        <dbReference type="EMBL" id="EDP47044.1"/>
    </source>
</evidence>
<keyword evidence="2" id="KW-1185">Reference proteome</keyword>
<organism evidence="1 2">
    <name type="scientific">Rickettsiella grylli</name>
    <dbReference type="NCBI Taxonomy" id="59196"/>
    <lineage>
        <taxon>Bacteria</taxon>
        <taxon>Pseudomonadati</taxon>
        <taxon>Pseudomonadota</taxon>
        <taxon>Gammaproteobacteria</taxon>
        <taxon>Legionellales</taxon>
        <taxon>Coxiellaceae</taxon>
        <taxon>Rickettsiella</taxon>
    </lineage>
</organism>
<dbReference type="RefSeq" id="WP_006036006.1">
    <property type="nucleotide sequence ID" value="NZ_AAQJ02000001.1"/>
</dbReference>
<dbReference type="STRING" id="59196.RICGR_0237"/>
<dbReference type="OrthoDB" id="9965561at2"/>
<evidence type="ECO:0000313" key="2">
    <source>
        <dbReference type="Proteomes" id="UP000054075"/>
    </source>
</evidence>
<dbReference type="EMBL" id="AAQJ02000001">
    <property type="protein sequence ID" value="EDP47044.1"/>
    <property type="molecule type" value="Genomic_DNA"/>
</dbReference>
<sequence>MEIPFGSRAPNKKEFAQLKQLGFDPDKITFRGRYYFLEIPSDPRIQVNELFPAFDRREIHVQLNGFEVISINQKTAIYDSWVFCNLNKKNIEQALLCKEFIPEKKQELTEYQKRLNGCLRSLEIIIFEDGAQRGYANTIGDHLQQLIKLSEENPNEHNKLIAHNKNYTQLYEMFPHWVDQYELQKKYSAMEVNPLTVASTGHYDGTLQQCRPM</sequence>